<name>A0A8X6RTZ1_TRICX</name>
<dbReference type="EMBL" id="BMAU01021224">
    <property type="protein sequence ID" value="GFY01019.1"/>
    <property type="molecule type" value="Genomic_DNA"/>
</dbReference>
<comment type="caution">
    <text evidence="1">The sequence shown here is derived from an EMBL/GenBank/DDBJ whole genome shotgun (WGS) entry which is preliminary data.</text>
</comment>
<gene>
    <name evidence="1" type="ORF">TNCV_1364241</name>
</gene>
<evidence type="ECO:0000313" key="2">
    <source>
        <dbReference type="Proteomes" id="UP000887159"/>
    </source>
</evidence>
<protein>
    <submittedName>
        <fullName evidence="1">Uncharacterized protein</fullName>
    </submittedName>
</protein>
<reference evidence="1" key="1">
    <citation type="submission" date="2020-08" db="EMBL/GenBank/DDBJ databases">
        <title>Multicomponent nature underlies the extraordinary mechanical properties of spider dragline silk.</title>
        <authorList>
            <person name="Kono N."/>
            <person name="Nakamura H."/>
            <person name="Mori M."/>
            <person name="Yoshida Y."/>
            <person name="Ohtoshi R."/>
            <person name="Malay A.D."/>
            <person name="Moran D.A.P."/>
            <person name="Tomita M."/>
            <person name="Numata K."/>
            <person name="Arakawa K."/>
        </authorList>
    </citation>
    <scope>NUCLEOTIDE SEQUENCE</scope>
</reference>
<accession>A0A8X6RTZ1</accession>
<proteinExistence type="predicted"/>
<evidence type="ECO:0000313" key="1">
    <source>
        <dbReference type="EMBL" id="GFY01019.1"/>
    </source>
</evidence>
<dbReference type="Proteomes" id="UP000887159">
    <property type="component" value="Unassembled WGS sequence"/>
</dbReference>
<organism evidence="1 2">
    <name type="scientific">Trichonephila clavipes</name>
    <name type="common">Golden silk orbweaver</name>
    <name type="synonym">Nephila clavipes</name>
    <dbReference type="NCBI Taxonomy" id="2585209"/>
    <lineage>
        <taxon>Eukaryota</taxon>
        <taxon>Metazoa</taxon>
        <taxon>Ecdysozoa</taxon>
        <taxon>Arthropoda</taxon>
        <taxon>Chelicerata</taxon>
        <taxon>Arachnida</taxon>
        <taxon>Araneae</taxon>
        <taxon>Araneomorphae</taxon>
        <taxon>Entelegynae</taxon>
        <taxon>Araneoidea</taxon>
        <taxon>Nephilidae</taxon>
        <taxon>Trichonephila</taxon>
    </lineage>
</organism>
<keyword evidence="2" id="KW-1185">Reference proteome</keyword>
<dbReference type="AlphaFoldDB" id="A0A8X6RTZ1"/>
<sequence>MWNPQKAGYLLRNILGSKVVKTNLKEDFHINYSVTSKWFTLIFCYFFIKDSSDEAHFWLNGYVNKQNCRIWSEANPQVYVETPLHPEKLTVWCALWAGGILLQKR</sequence>